<evidence type="ECO:0000313" key="2">
    <source>
        <dbReference type="EMBL" id="KAG9242486.1"/>
    </source>
</evidence>
<name>A0A9P7YZH1_9HELO</name>
<evidence type="ECO:0000256" key="1">
    <source>
        <dbReference type="SAM" id="MobiDB-lite"/>
    </source>
</evidence>
<dbReference type="AlphaFoldDB" id="A0A9P7YZH1"/>
<feature type="region of interest" description="Disordered" evidence="1">
    <location>
        <begin position="270"/>
        <end position="320"/>
    </location>
</feature>
<organism evidence="2 3">
    <name type="scientific">Calycina marina</name>
    <dbReference type="NCBI Taxonomy" id="1763456"/>
    <lineage>
        <taxon>Eukaryota</taxon>
        <taxon>Fungi</taxon>
        <taxon>Dikarya</taxon>
        <taxon>Ascomycota</taxon>
        <taxon>Pezizomycotina</taxon>
        <taxon>Leotiomycetes</taxon>
        <taxon>Helotiales</taxon>
        <taxon>Pezizellaceae</taxon>
        <taxon>Calycina</taxon>
    </lineage>
</organism>
<feature type="compositionally biased region" description="Basic and acidic residues" evidence="1">
    <location>
        <begin position="300"/>
        <end position="320"/>
    </location>
</feature>
<comment type="caution">
    <text evidence="2">The sequence shown here is derived from an EMBL/GenBank/DDBJ whole genome shotgun (WGS) entry which is preliminary data.</text>
</comment>
<proteinExistence type="predicted"/>
<keyword evidence="3" id="KW-1185">Reference proteome</keyword>
<dbReference type="OrthoDB" id="5316527at2759"/>
<evidence type="ECO:0000313" key="3">
    <source>
        <dbReference type="Proteomes" id="UP000887226"/>
    </source>
</evidence>
<dbReference type="EMBL" id="MU254068">
    <property type="protein sequence ID" value="KAG9242486.1"/>
    <property type="molecule type" value="Genomic_DNA"/>
</dbReference>
<sequence>MLRFIRPLGGIMSISRLPMSLEKGVQQGTIQPVNVRKVQLRPPPFRQRIRRVIFGGFMFYIGLSIYSSVLDRLASKGLEGLDEIEGEEEEGDAVMFIPFIGTTKEIPVKPYRGNDPEWQQFVTLSQNSKLINRIKDDLAQHVLRTSSQMPAITLRTGKKMKLRRFWLDIDFPQAPPPEFERSGIEINLDEGAISWATVPVDSLVVFRTRQVLWPTHMFKAIWAMTKTILLDEPKWIGHKLGLYSGPLPPTMKQLLEQHQKTLIQWRQQIDGSSLPRGGTKQSPTTPFGPRKAVTLPGGDKPSDSEKDRDESEEAKGFSEKMKPVHEHFFRPFLSAKRKFAQMWKPARPYPPRGCIMVSGLVEVDAPLAWLVFDVKAHWDPKTKAYDENSLMLALRRYQPKKQSPI</sequence>
<accession>A0A9P7YZH1</accession>
<gene>
    <name evidence="2" type="ORF">BJ878DRAFT_167532</name>
</gene>
<protein>
    <submittedName>
        <fullName evidence="2">Uncharacterized protein</fullName>
    </submittedName>
</protein>
<dbReference type="Proteomes" id="UP000887226">
    <property type="component" value="Unassembled WGS sequence"/>
</dbReference>
<reference evidence="2" key="1">
    <citation type="journal article" date="2021" name="IMA Fungus">
        <title>Genomic characterization of three marine fungi, including Emericellopsis atlantica sp. nov. with signatures of a generalist lifestyle and marine biomass degradation.</title>
        <authorList>
            <person name="Hagestad O.C."/>
            <person name="Hou L."/>
            <person name="Andersen J.H."/>
            <person name="Hansen E.H."/>
            <person name="Altermark B."/>
            <person name="Li C."/>
            <person name="Kuhnert E."/>
            <person name="Cox R.J."/>
            <person name="Crous P.W."/>
            <person name="Spatafora J.W."/>
            <person name="Lail K."/>
            <person name="Amirebrahimi M."/>
            <person name="Lipzen A."/>
            <person name="Pangilinan J."/>
            <person name="Andreopoulos W."/>
            <person name="Hayes R.D."/>
            <person name="Ng V."/>
            <person name="Grigoriev I.V."/>
            <person name="Jackson S.A."/>
            <person name="Sutton T.D.S."/>
            <person name="Dobson A.D.W."/>
            <person name="Rama T."/>
        </authorList>
    </citation>
    <scope>NUCLEOTIDE SEQUENCE</scope>
    <source>
        <strain evidence="2">TRa3180A</strain>
    </source>
</reference>